<comment type="caution">
    <text evidence="1">The sequence shown here is derived from an EMBL/GenBank/DDBJ whole genome shotgun (WGS) entry which is preliminary data.</text>
</comment>
<reference evidence="1 2" key="1">
    <citation type="journal article" name="Sci. Rep.">
        <title>Genome-scale phylogenetic analyses confirm Olpidium as the closest living zoosporic fungus to the non-flagellated, terrestrial fungi.</title>
        <authorList>
            <person name="Chang Y."/>
            <person name="Rochon D."/>
            <person name="Sekimoto S."/>
            <person name="Wang Y."/>
            <person name="Chovatia M."/>
            <person name="Sandor L."/>
            <person name="Salamov A."/>
            <person name="Grigoriev I.V."/>
            <person name="Stajich J.E."/>
            <person name="Spatafora J.W."/>
        </authorList>
    </citation>
    <scope>NUCLEOTIDE SEQUENCE [LARGE SCALE GENOMIC DNA]</scope>
    <source>
        <strain evidence="1">S191</strain>
    </source>
</reference>
<evidence type="ECO:0000313" key="2">
    <source>
        <dbReference type="Proteomes" id="UP000673691"/>
    </source>
</evidence>
<evidence type="ECO:0000313" key="1">
    <source>
        <dbReference type="EMBL" id="KAG5459263.1"/>
    </source>
</evidence>
<dbReference type="EMBL" id="JAEFCI010007129">
    <property type="protein sequence ID" value="KAG5459263.1"/>
    <property type="molecule type" value="Genomic_DNA"/>
</dbReference>
<name>A0A8H8DI76_9FUNG</name>
<protein>
    <submittedName>
        <fullName evidence="1">Uncharacterized protein</fullName>
    </submittedName>
</protein>
<gene>
    <name evidence="1" type="ORF">BJ554DRAFT_354</name>
</gene>
<organism evidence="1 2">
    <name type="scientific">Olpidium bornovanus</name>
    <dbReference type="NCBI Taxonomy" id="278681"/>
    <lineage>
        <taxon>Eukaryota</taxon>
        <taxon>Fungi</taxon>
        <taxon>Fungi incertae sedis</taxon>
        <taxon>Olpidiomycota</taxon>
        <taxon>Olpidiomycotina</taxon>
        <taxon>Olpidiomycetes</taxon>
        <taxon>Olpidiales</taxon>
        <taxon>Olpidiaceae</taxon>
        <taxon>Olpidium</taxon>
    </lineage>
</organism>
<sequence>MRRPRDGTAADAENAPRAPEICRQCERKVLFFFF</sequence>
<accession>A0A8H8DI76</accession>
<proteinExistence type="predicted"/>
<dbReference type="AlphaFoldDB" id="A0A8H8DI76"/>
<keyword evidence="2" id="KW-1185">Reference proteome</keyword>
<dbReference type="Proteomes" id="UP000673691">
    <property type="component" value="Unassembled WGS sequence"/>
</dbReference>